<dbReference type="SMART" id="SM00382">
    <property type="entry name" value="AAA"/>
    <property type="match status" value="1"/>
</dbReference>
<accession>A0A9D2T376</accession>
<dbReference type="InterPro" id="IPR003593">
    <property type="entry name" value="AAA+_ATPase"/>
</dbReference>
<reference evidence="6" key="2">
    <citation type="submission" date="2021-04" db="EMBL/GenBank/DDBJ databases">
        <authorList>
            <person name="Gilroy R."/>
        </authorList>
    </citation>
    <scope>NUCLEOTIDE SEQUENCE</scope>
    <source>
        <strain evidence="6">CHK165-2605</strain>
    </source>
</reference>
<reference evidence="6" key="1">
    <citation type="journal article" date="2021" name="PeerJ">
        <title>Extensive microbial diversity within the chicken gut microbiome revealed by metagenomics and culture.</title>
        <authorList>
            <person name="Gilroy R."/>
            <person name="Ravi A."/>
            <person name="Getino M."/>
            <person name="Pursley I."/>
            <person name="Horton D.L."/>
            <person name="Alikhan N.F."/>
            <person name="Baker D."/>
            <person name="Gharbi K."/>
            <person name="Hall N."/>
            <person name="Watson M."/>
            <person name="Adriaenssens E.M."/>
            <person name="Foster-Nyarko E."/>
            <person name="Jarju S."/>
            <person name="Secka A."/>
            <person name="Antonio M."/>
            <person name="Oren A."/>
            <person name="Chaudhuri R.R."/>
            <person name="La Ragione R."/>
            <person name="Hildebrand F."/>
            <person name="Pallen M.J."/>
        </authorList>
    </citation>
    <scope>NUCLEOTIDE SEQUENCE</scope>
    <source>
        <strain evidence="6">CHK165-2605</strain>
    </source>
</reference>
<protein>
    <recommendedName>
        <fullName evidence="4">Uncharacterized AAA domain-containing protein ycf46</fullName>
    </recommendedName>
</protein>
<gene>
    <name evidence="6" type="ORF">H9756_09020</name>
</gene>
<dbReference type="EMBL" id="DWWI01000190">
    <property type="protein sequence ID" value="HJC43801.1"/>
    <property type="molecule type" value="Genomic_DNA"/>
</dbReference>
<dbReference type="Proteomes" id="UP000823895">
    <property type="component" value="Unassembled WGS sequence"/>
</dbReference>
<dbReference type="Pfam" id="PF00004">
    <property type="entry name" value="AAA"/>
    <property type="match status" value="1"/>
</dbReference>
<dbReference type="InterPro" id="IPR052381">
    <property type="entry name" value="AAA_domain_protein"/>
</dbReference>
<dbReference type="GO" id="GO:0005524">
    <property type="term" value="F:ATP binding"/>
    <property type="evidence" value="ECO:0007669"/>
    <property type="project" value="UniProtKB-KW"/>
</dbReference>
<dbReference type="PANTHER" id="PTHR42960:SF1">
    <property type="entry name" value="YCF46 PROTEIN"/>
    <property type="match status" value="1"/>
</dbReference>
<evidence type="ECO:0000313" key="7">
    <source>
        <dbReference type="Proteomes" id="UP000823895"/>
    </source>
</evidence>
<dbReference type="InterPro" id="IPR003959">
    <property type="entry name" value="ATPase_AAA_core"/>
</dbReference>
<dbReference type="GO" id="GO:0016887">
    <property type="term" value="F:ATP hydrolysis activity"/>
    <property type="evidence" value="ECO:0007669"/>
    <property type="project" value="InterPro"/>
</dbReference>
<evidence type="ECO:0000259" key="5">
    <source>
        <dbReference type="SMART" id="SM00382"/>
    </source>
</evidence>
<evidence type="ECO:0000256" key="4">
    <source>
        <dbReference type="ARBA" id="ARBA00040480"/>
    </source>
</evidence>
<keyword evidence="2" id="KW-0067">ATP-binding</keyword>
<comment type="similarity">
    <text evidence="3">Belongs to the AAA ATPase family. Highly divergent.</text>
</comment>
<evidence type="ECO:0000256" key="2">
    <source>
        <dbReference type="ARBA" id="ARBA00022840"/>
    </source>
</evidence>
<organism evidence="6 7">
    <name type="scientific">Candidatus Mediterraneibacter gallistercoris</name>
    <dbReference type="NCBI Taxonomy" id="2838671"/>
    <lineage>
        <taxon>Bacteria</taxon>
        <taxon>Bacillati</taxon>
        <taxon>Bacillota</taxon>
        <taxon>Clostridia</taxon>
        <taxon>Lachnospirales</taxon>
        <taxon>Lachnospiraceae</taxon>
        <taxon>Mediterraneibacter</taxon>
    </lineage>
</organism>
<evidence type="ECO:0000313" key="6">
    <source>
        <dbReference type="EMBL" id="HJC43801.1"/>
    </source>
</evidence>
<dbReference type="InterPro" id="IPR027417">
    <property type="entry name" value="P-loop_NTPase"/>
</dbReference>
<feature type="domain" description="AAA+ ATPase" evidence="5">
    <location>
        <begin position="265"/>
        <end position="398"/>
    </location>
</feature>
<dbReference type="AlphaFoldDB" id="A0A9D2T376"/>
<dbReference type="PANTHER" id="PTHR42960">
    <property type="entry name" value="YCF46 PROTEIN"/>
    <property type="match status" value="1"/>
</dbReference>
<dbReference type="Gene3D" id="1.10.8.60">
    <property type="match status" value="1"/>
</dbReference>
<evidence type="ECO:0000256" key="3">
    <source>
        <dbReference type="ARBA" id="ARBA00038088"/>
    </source>
</evidence>
<proteinExistence type="inferred from homology"/>
<name>A0A9D2T376_9FIRM</name>
<comment type="caution">
    <text evidence="6">The sequence shown here is derived from an EMBL/GenBank/DDBJ whole genome shotgun (WGS) entry which is preliminary data.</text>
</comment>
<dbReference type="SUPFAM" id="SSF52540">
    <property type="entry name" value="P-loop containing nucleoside triphosphate hydrolases"/>
    <property type="match status" value="1"/>
</dbReference>
<evidence type="ECO:0000256" key="1">
    <source>
        <dbReference type="ARBA" id="ARBA00022741"/>
    </source>
</evidence>
<keyword evidence="1" id="KW-0547">Nucleotide-binding</keyword>
<dbReference type="Gene3D" id="3.40.50.300">
    <property type="entry name" value="P-loop containing nucleotide triphosphate hydrolases"/>
    <property type="match status" value="1"/>
</dbReference>
<sequence>MGNYVTVKNELENYIEARVPLIIINTCERERAEKMLREVSRDKRIEIGYYTDARQVTQFGSKAVKDVENDPLPYVAEKFRRNRRVTFALGDTRKIGEENMYSKELLNILYLALENASTLIIITPDIVWSRIAQFGMLTVLDYPDDEERRCQIERFVTTYGGRFPIEWEESDITRASALLRGFTEIQIENILSSTLVANGGLKKQHIYGLTKQKSRMYASVPCVEEVRIDPDMRVSGLENLKKWLKEKKKIFFMEEKLLRDRSMAPPKGILLSGIPGCGKSFSAKMIAQEWELPLFRFDIGSVYDKWVGESERKMREALSFIDNVAPCIVWIDEIEKALSVSDSGNDTGKRVLGHFLFWLQESSSRVFLVATANDILALPPELFRKGRFSELFFVDLPVREERQEVIAQYVRQCLHCCLETELLAELVDLSEGFSYSDIEYVIKEIAETALREGDEAVTPTYMKSVFRRVIPFARTNPDAVLKLREWGRRRAIAASYYEENEGGDHYE</sequence>